<evidence type="ECO:0008006" key="5">
    <source>
        <dbReference type="Google" id="ProtNLM"/>
    </source>
</evidence>
<organism evidence="3 4">
    <name type="scientific">Geodermatophilus dictyosporus</name>
    <dbReference type="NCBI Taxonomy" id="1523247"/>
    <lineage>
        <taxon>Bacteria</taxon>
        <taxon>Bacillati</taxon>
        <taxon>Actinomycetota</taxon>
        <taxon>Actinomycetes</taxon>
        <taxon>Geodermatophilales</taxon>
        <taxon>Geodermatophilaceae</taxon>
        <taxon>Geodermatophilus</taxon>
    </lineage>
</organism>
<gene>
    <name evidence="3" type="ORF">SAMN05660464_2677</name>
</gene>
<feature type="compositionally biased region" description="Polar residues" evidence="1">
    <location>
        <begin position="1"/>
        <end position="11"/>
    </location>
</feature>
<dbReference type="STRING" id="1523247.SAMN05660464_2677"/>
<dbReference type="InterPro" id="IPR025339">
    <property type="entry name" value="DUF4245"/>
</dbReference>
<dbReference type="RefSeq" id="WP_091109633.1">
    <property type="nucleotide sequence ID" value="NZ_FOWQ01000003.1"/>
</dbReference>
<dbReference type="OrthoDB" id="5146801at2"/>
<evidence type="ECO:0000313" key="4">
    <source>
        <dbReference type="Proteomes" id="UP000198857"/>
    </source>
</evidence>
<dbReference type="AlphaFoldDB" id="A0A1I5NSV4"/>
<keyword evidence="2" id="KW-0472">Membrane</keyword>
<reference evidence="4" key="1">
    <citation type="submission" date="2016-10" db="EMBL/GenBank/DDBJ databases">
        <authorList>
            <person name="Varghese N."/>
            <person name="Submissions S."/>
        </authorList>
    </citation>
    <scope>NUCLEOTIDE SEQUENCE [LARGE SCALE GENOMIC DNA]</scope>
    <source>
        <strain evidence="4">DSM 44208</strain>
    </source>
</reference>
<keyword evidence="2" id="KW-0812">Transmembrane</keyword>
<feature type="transmembrane region" description="Helical" evidence="2">
    <location>
        <begin position="43"/>
        <end position="62"/>
    </location>
</feature>
<sequence length="210" mass="21522">MSTPGPSSEQAAHQGAGPHADEQPPPPPSAVERANRMSAANMLRSLLPLVVICLLAVGWIAFRQGDPDPVRPIDPTSSVQLAAARASYAVQVPSELPDGYRPTSVRTDAGGAVDGAPVTLEIGYVTPSTEFAGYVTSDDPGADPLSAVLDGARADGTVRLAGEEWTRSTTGRGETALSREEDGVTLLVTGSATDAELETVAAAVAPVPAR</sequence>
<accession>A0A1I5NSV4</accession>
<evidence type="ECO:0000256" key="2">
    <source>
        <dbReference type="SAM" id="Phobius"/>
    </source>
</evidence>
<dbReference type="EMBL" id="FOWQ01000003">
    <property type="protein sequence ID" value="SFP24895.1"/>
    <property type="molecule type" value="Genomic_DNA"/>
</dbReference>
<protein>
    <recommendedName>
        <fullName evidence="5">DUF4245 domain-containing protein</fullName>
    </recommendedName>
</protein>
<keyword evidence="2" id="KW-1133">Transmembrane helix</keyword>
<proteinExistence type="predicted"/>
<name>A0A1I5NSV4_9ACTN</name>
<dbReference type="Pfam" id="PF14030">
    <property type="entry name" value="DUF4245"/>
    <property type="match status" value="1"/>
</dbReference>
<dbReference type="Proteomes" id="UP000198857">
    <property type="component" value="Unassembled WGS sequence"/>
</dbReference>
<evidence type="ECO:0000313" key="3">
    <source>
        <dbReference type="EMBL" id="SFP24895.1"/>
    </source>
</evidence>
<keyword evidence="4" id="KW-1185">Reference proteome</keyword>
<evidence type="ECO:0000256" key="1">
    <source>
        <dbReference type="SAM" id="MobiDB-lite"/>
    </source>
</evidence>
<feature type="region of interest" description="Disordered" evidence="1">
    <location>
        <begin position="1"/>
        <end position="32"/>
    </location>
</feature>